<comment type="function">
    <text evidence="6">Lipid hydrolase.</text>
</comment>
<evidence type="ECO:0000259" key="8">
    <source>
        <dbReference type="PROSITE" id="PS51635"/>
    </source>
</evidence>
<dbReference type="PROSITE" id="PS51635">
    <property type="entry name" value="PNPLA"/>
    <property type="match status" value="1"/>
</dbReference>
<feature type="transmembrane region" description="Helical" evidence="6">
    <location>
        <begin position="618"/>
        <end position="640"/>
    </location>
</feature>
<dbReference type="Gene3D" id="3.40.1090.10">
    <property type="entry name" value="Cytosolic phospholipase A2 catalytic domain"/>
    <property type="match status" value="1"/>
</dbReference>
<feature type="domain" description="PNPLA" evidence="8">
    <location>
        <begin position="181"/>
        <end position="372"/>
    </location>
</feature>
<evidence type="ECO:0000256" key="5">
    <source>
        <dbReference type="PROSITE-ProRule" id="PRU01161"/>
    </source>
</evidence>
<dbReference type="PANTHER" id="PTHR14226:SF44">
    <property type="entry name" value="TRIACYLGLYCEROL LIPASE 3"/>
    <property type="match status" value="1"/>
</dbReference>
<keyword evidence="4 6" id="KW-0443">Lipid metabolism</keyword>
<feature type="transmembrane region" description="Helical" evidence="6">
    <location>
        <begin position="592"/>
        <end position="612"/>
    </location>
</feature>
<dbReference type="InterPro" id="IPR002641">
    <property type="entry name" value="PNPLA_dom"/>
</dbReference>
<dbReference type="AlphaFoldDB" id="A0A7C8RH44"/>
<feature type="compositionally biased region" description="Low complexity" evidence="7">
    <location>
        <begin position="371"/>
        <end position="385"/>
    </location>
</feature>
<dbReference type="GO" id="GO:0016042">
    <property type="term" value="P:lipid catabolic process"/>
    <property type="evidence" value="ECO:0007669"/>
    <property type="project" value="UniProtKB-KW"/>
</dbReference>
<evidence type="ECO:0000256" key="6">
    <source>
        <dbReference type="RuleBase" id="RU362055"/>
    </source>
</evidence>
<dbReference type="GO" id="GO:0006641">
    <property type="term" value="P:triglyceride metabolic process"/>
    <property type="evidence" value="ECO:0007669"/>
    <property type="project" value="UniProtKB-ARBA"/>
</dbReference>
<feature type="transmembrane region" description="Helical" evidence="6">
    <location>
        <begin position="741"/>
        <end position="771"/>
    </location>
</feature>
<comment type="subcellular location">
    <subcellularLocation>
        <location evidence="6">Membrane</location>
        <topology evidence="6">Single-pass membrane protein</topology>
    </subcellularLocation>
</comment>
<comment type="caution">
    <text evidence="9">The sequence shown here is derived from an EMBL/GenBank/DDBJ whole genome shotgun (WGS) entry which is preliminary data.</text>
</comment>
<sequence length="877" mass="97268">MTSIVIIAIINLYRVILRFFVGLFMRIRSLGGRSPHYRTLEELHGLLATATTFEEWQEAAERLDVLLGKDVWRKNPVSKRYDYKMIQERLEALEKARSDGDVAGLVNLLRSGMLRNLGNICHGNLYSQSYAGTKLLIEDYIQSVMASLYYIAELPPSPILSPQKKLDILHDTRSSFGRTSLILQGGAIFGLYHIGVVRALLLRNLLPRIITGTGVGALIAALVCIHTDAELPGFLCGEGIDLSAFAGKEKGGVKRKLLRILRTGYLLDIGVIERCVRANVGDLTFEEAYQRTKRVLNITLAEQKGIGGAEIPGLLNHITTPNVLIYTAACASNATGGLYKAVELLCKDHNGVVVPYTSTIPQRQGSPGSEATTTATNTTTTGKTKLSSRRHGDPRGSPHARVAELFNVNHFIVSQARPYIAPFISPAHTHSTSSSFYKVLGLEIRHRLQQIDTLGLLPTGIRKFLIDEVVPGSTLTVVPDLGWMDFEMLVENPNYERVGYWVMKGEKSVWPVCGEVELSKMQSTNIGSPAYAEIKTEKSPLFPAYNRSDGLPYDHEVEIYKEIQNYYDSGQYDEAGISSPQSLSSSTKWKKFLLPFIYTVALTTATFLHQSILGEKNVPYFLMAVYNTIAVVVAAFGITYNSCRQQINLARDAENYKSVGIRQLAQDRSDRWKLFAFVFLYMASEEGFWFSQSSLDLFRQRVAYLAYPLFVALFTLEWVFSGKKERLVKGVEKKDLQRLKMAVVVGGLGVCWSYQTSFEWWACMVGVALLGFKNVVTRDILMTSSQNAPELVMLAGSAVSFRALVSCYGSAEYSLIWPHLMGVSWQCCAKVLVVGVCYGIAQLVSVEMGRLCEPVRGGWMVMAPAVVGAIGCLVWGI</sequence>
<dbReference type="OrthoDB" id="10049244at2759"/>
<dbReference type="InterPro" id="IPR050301">
    <property type="entry name" value="NTE"/>
</dbReference>
<dbReference type="Pfam" id="PF01734">
    <property type="entry name" value="Patatin"/>
    <property type="match status" value="1"/>
</dbReference>
<evidence type="ECO:0000256" key="3">
    <source>
        <dbReference type="ARBA" id="ARBA00022963"/>
    </source>
</evidence>
<keyword evidence="6" id="KW-0812">Transmembrane</keyword>
<keyword evidence="6" id="KW-1133">Transmembrane helix</keyword>
<dbReference type="InterPro" id="IPR021771">
    <property type="entry name" value="Triacylglycerol_lipase_N"/>
</dbReference>
<feature type="transmembrane region" description="Helical" evidence="6">
    <location>
        <begin position="823"/>
        <end position="845"/>
    </location>
</feature>
<protein>
    <recommendedName>
        <fullName evidence="6">Patatin-like phospholipase domain-containing protein</fullName>
        <ecNumber evidence="6">3.1.1.-</ecNumber>
    </recommendedName>
</protein>
<name>A0A7C8RH44_ORBOL</name>
<evidence type="ECO:0000313" key="9">
    <source>
        <dbReference type="EMBL" id="KAF3287005.1"/>
    </source>
</evidence>
<feature type="transmembrane region" description="Helical" evidence="6">
    <location>
        <begin position="206"/>
        <end position="225"/>
    </location>
</feature>
<reference evidence="9 10" key="1">
    <citation type="submission" date="2020-01" db="EMBL/GenBank/DDBJ databases">
        <authorList>
            <person name="Palmer J.M."/>
        </authorList>
    </citation>
    <scope>NUCLEOTIDE SEQUENCE [LARGE SCALE GENOMIC DNA]</scope>
    <source>
        <strain evidence="9 10">TWF970</strain>
    </source>
</reference>
<comment type="caution">
    <text evidence="5 6">Lacks conserved residue(s) required for the propagation of feature annotation.</text>
</comment>
<feature type="transmembrane region" description="Helical" evidence="6">
    <location>
        <begin position="702"/>
        <end position="720"/>
    </location>
</feature>
<keyword evidence="3 6" id="KW-0442">Lipid degradation</keyword>
<dbReference type="InterPro" id="IPR016035">
    <property type="entry name" value="Acyl_Trfase/lysoPLipase"/>
</dbReference>
<organism evidence="9 10">
    <name type="scientific">Orbilia oligospora</name>
    <name type="common">Nematode-trapping fungus</name>
    <name type="synonym">Arthrobotrys oligospora</name>
    <dbReference type="NCBI Taxonomy" id="2813651"/>
    <lineage>
        <taxon>Eukaryota</taxon>
        <taxon>Fungi</taxon>
        <taxon>Dikarya</taxon>
        <taxon>Ascomycota</taxon>
        <taxon>Pezizomycotina</taxon>
        <taxon>Orbiliomycetes</taxon>
        <taxon>Orbiliales</taxon>
        <taxon>Orbiliaceae</taxon>
        <taxon>Orbilia</taxon>
    </lineage>
</organism>
<dbReference type="Proteomes" id="UP000474640">
    <property type="component" value="Unassembled WGS sequence"/>
</dbReference>
<dbReference type="CDD" id="cd07229">
    <property type="entry name" value="Pat_TGL3_like"/>
    <property type="match status" value="1"/>
</dbReference>
<evidence type="ECO:0000256" key="4">
    <source>
        <dbReference type="ARBA" id="ARBA00023098"/>
    </source>
</evidence>
<dbReference type="EC" id="3.1.1.-" evidence="6"/>
<dbReference type="GO" id="GO:0004806">
    <property type="term" value="F:triacylglycerol lipase activity"/>
    <property type="evidence" value="ECO:0007669"/>
    <property type="project" value="InterPro"/>
</dbReference>
<proteinExistence type="inferred from homology"/>
<accession>A0A7C8RH44</accession>
<feature type="transmembrane region" description="Helical" evidence="6">
    <location>
        <begin position="857"/>
        <end position="876"/>
    </location>
</feature>
<evidence type="ECO:0000256" key="7">
    <source>
        <dbReference type="SAM" id="MobiDB-lite"/>
    </source>
</evidence>
<comment type="function">
    <text evidence="1">Probable lipid hydrolase.</text>
</comment>
<keyword evidence="6" id="KW-0472">Membrane</keyword>
<evidence type="ECO:0000256" key="1">
    <source>
        <dbReference type="ARBA" id="ARBA00002682"/>
    </source>
</evidence>
<dbReference type="GO" id="GO:0016020">
    <property type="term" value="C:membrane"/>
    <property type="evidence" value="ECO:0007669"/>
    <property type="project" value="UniProtKB-SubCell"/>
</dbReference>
<feature type="transmembrane region" description="Helical" evidence="6">
    <location>
        <begin position="6"/>
        <end position="25"/>
    </location>
</feature>
<feature type="transmembrane region" description="Helical" evidence="6">
    <location>
        <begin position="181"/>
        <end position="200"/>
    </location>
</feature>
<dbReference type="PANTHER" id="PTHR14226">
    <property type="entry name" value="NEUROPATHY TARGET ESTERASE/SWISS CHEESE D.MELANOGASTER"/>
    <property type="match status" value="1"/>
</dbReference>
<dbReference type="SUPFAM" id="SSF52151">
    <property type="entry name" value="FabD/lysophospholipase-like"/>
    <property type="match status" value="1"/>
</dbReference>
<evidence type="ECO:0000313" key="10">
    <source>
        <dbReference type="Proteomes" id="UP000474640"/>
    </source>
</evidence>
<feature type="compositionally biased region" description="Polar residues" evidence="7">
    <location>
        <begin position="358"/>
        <end position="370"/>
    </location>
</feature>
<feature type="transmembrane region" description="Helical" evidence="6">
    <location>
        <begin position="672"/>
        <end position="690"/>
    </location>
</feature>
<keyword evidence="2 6" id="KW-0378">Hydrolase</keyword>
<dbReference type="Pfam" id="PF11815">
    <property type="entry name" value="DUF3336"/>
    <property type="match status" value="1"/>
</dbReference>
<comment type="similarity">
    <text evidence="6">Belongs to the PLPL family.</text>
</comment>
<gene>
    <name evidence="9" type="ORF">TWF970_008833</name>
</gene>
<evidence type="ECO:0000256" key="2">
    <source>
        <dbReference type="ARBA" id="ARBA00022801"/>
    </source>
</evidence>
<dbReference type="EMBL" id="JAABOJ010000005">
    <property type="protein sequence ID" value="KAF3287005.1"/>
    <property type="molecule type" value="Genomic_DNA"/>
</dbReference>
<feature type="region of interest" description="Disordered" evidence="7">
    <location>
        <begin position="358"/>
        <end position="398"/>
    </location>
</feature>